<organism evidence="12 13">
    <name type="scientific">Candidatus Gottesmanbacteria bacterium CG1_02_37_22</name>
    <dbReference type="NCBI Taxonomy" id="1805209"/>
    <lineage>
        <taxon>Bacteria</taxon>
        <taxon>Candidatus Gottesmaniibacteriota</taxon>
    </lineage>
</organism>
<dbReference type="Gene3D" id="2.30.30.30">
    <property type="match status" value="1"/>
</dbReference>
<keyword evidence="5 7" id="KW-0251">Elongation factor</keyword>
<dbReference type="STRING" id="1805209.AUJ73_04845"/>
<dbReference type="AlphaFoldDB" id="A0A1J4TNN1"/>
<dbReference type="InterPro" id="IPR015365">
    <property type="entry name" value="Elong-fact-P_C"/>
</dbReference>
<keyword evidence="4 7" id="KW-0963">Cytoplasm</keyword>
<dbReference type="Gene3D" id="2.40.50.140">
    <property type="entry name" value="Nucleic acid-binding proteins"/>
    <property type="match status" value="2"/>
</dbReference>
<evidence type="ECO:0000256" key="4">
    <source>
        <dbReference type="ARBA" id="ARBA00022490"/>
    </source>
</evidence>
<evidence type="ECO:0000256" key="2">
    <source>
        <dbReference type="ARBA" id="ARBA00004815"/>
    </source>
</evidence>
<protein>
    <recommendedName>
        <fullName evidence="7 8">Elongation factor P</fullName>
        <shortName evidence="7">EF-P</shortName>
    </recommendedName>
</protein>
<dbReference type="EMBL" id="MNUY01000076">
    <property type="protein sequence ID" value="OIO12889.1"/>
    <property type="molecule type" value="Genomic_DNA"/>
</dbReference>
<dbReference type="UniPathway" id="UPA00345"/>
<dbReference type="NCBIfam" id="NF001810">
    <property type="entry name" value="PRK00529.1"/>
    <property type="match status" value="1"/>
</dbReference>
<evidence type="ECO:0000259" key="10">
    <source>
        <dbReference type="SMART" id="SM00841"/>
    </source>
</evidence>
<dbReference type="InterPro" id="IPR012340">
    <property type="entry name" value="NA-bd_OB-fold"/>
</dbReference>
<dbReference type="FunFam" id="2.40.50.140:FF:000004">
    <property type="entry name" value="Elongation factor P"/>
    <property type="match status" value="1"/>
</dbReference>
<dbReference type="FunFam" id="2.30.30.30:FF:000003">
    <property type="entry name" value="Elongation factor P"/>
    <property type="match status" value="1"/>
</dbReference>
<evidence type="ECO:0000256" key="5">
    <source>
        <dbReference type="ARBA" id="ARBA00022768"/>
    </source>
</evidence>
<comment type="function">
    <text evidence="7">Involved in peptide bond synthesis. Stimulates efficient translation and peptide-bond synthesis on native or reconstituted 70S ribosomes in vitro. Probably functions indirectly by altering the affinity of the ribosome for aminoacyl-tRNA, thus increasing their reactivity as acceptors for peptidyl transferase.</text>
</comment>
<dbReference type="PANTHER" id="PTHR30053:SF12">
    <property type="entry name" value="ELONGATION FACTOR P (EF-P) FAMILY PROTEIN"/>
    <property type="match status" value="1"/>
</dbReference>
<evidence type="ECO:0000259" key="11">
    <source>
        <dbReference type="SMART" id="SM01185"/>
    </source>
</evidence>
<dbReference type="InterPro" id="IPR013185">
    <property type="entry name" value="Transl_elong_KOW-like"/>
</dbReference>
<dbReference type="Pfam" id="PF09285">
    <property type="entry name" value="Elong-fact-P_C"/>
    <property type="match status" value="1"/>
</dbReference>
<comment type="subcellular location">
    <subcellularLocation>
        <location evidence="1 7">Cytoplasm</location>
    </subcellularLocation>
</comment>
<accession>A0A1J4TNN1</accession>
<dbReference type="GO" id="GO:0005829">
    <property type="term" value="C:cytosol"/>
    <property type="evidence" value="ECO:0007669"/>
    <property type="project" value="UniProtKB-ARBA"/>
</dbReference>
<dbReference type="CDD" id="cd05794">
    <property type="entry name" value="S1_EF-P_repeat_2"/>
    <property type="match status" value="1"/>
</dbReference>
<dbReference type="SUPFAM" id="SSF50249">
    <property type="entry name" value="Nucleic acid-binding proteins"/>
    <property type="match status" value="2"/>
</dbReference>
<dbReference type="CDD" id="cd04470">
    <property type="entry name" value="S1_EF-P_repeat_1"/>
    <property type="match status" value="1"/>
</dbReference>
<dbReference type="InterPro" id="IPR011768">
    <property type="entry name" value="Transl_elongation_fac_P"/>
</dbReference>
<dbReference type="NCBIfam" id="TIGR00038">
    <property type="entry name" value="efp"/>
    <property type="match status" value="1"/>
</dbReference>
<dbReference type="InterPro" id="IPR014722">
    <property type="entry name" value="Rib_uL2_dom2"/>
</dbReference>
<reference evidence="12 13" key="1">
    <citation type="journal article" date="2016" name="Environ. Microbiol.">
        <title>Genomic resolution of a cold subsurface aquifer community provides metabolic insights for novel microbes adapted to high CO concentrations.</title>
        <authorList>
            <person name="Probst A.J."/>
            <person name="Castelle C.J."/>
            <person name="Singh A."/>
            <person name="Brown C.T."/>
            <person name="Anantharaman K."/>
            <person name="Sharon I."/>
            <person name="Hug L.A."/>
            <person name="Burstein D."/>
            <person name="Emerson J.B."/>
            <person name="Thomas B.C."/>
            <person name="Banfield J.F."/>
        </authorList>
    </citation>
    <scope>NUCLEOTIDE SEQUENCE [LARGE SCALE GENOMIC DNA]</scope>
    <source>
        <strain evidence="12">CG1_02_37_22</strain>
    </source>
</reference>
<dbReference type="PIRSF" id="PIRSF005901">
    <property type="entry name" value="EF-P"/>
    <property type="match status" value="1"/>
</dbReference>
<dbReference type="GO" id="GO:0003746">
    <property type="term" value="F:translation elongation factor activity"/>
    <property type="evidence" value="ECO:0007669"/>
    <property type="project" value="UniProtKB-UniRule"/>
</dbReference>
<evidence type="ECO:0000313" key="12">
    <source>
        <dbReference type="EMBL" id="OIO12889.1"/>
    </source>
</evidence>
<dbReference type="GO" id="GO:0043043">
    <property type="term" value="P:peptide biosynthetic process"/>
    <property type="evidence" value="ECO:0007669"/>
    <property type="project" value="InterPro"/>
</dbReference>
<dbReference type="HAMAP" id="MF_00141">
    <property type="entry name" value="EF_P"/>
    <property type="match status" value="1"/>
</dbReference>
<dbReference type="Proteomes" id="UP000183120">
    <property type="component" value="Unassembled WGS sequence"/>
</dbReference>
<dbReference type="PANTHER" id="PTHR30053">
    <property type="entry name" value="ELONGATION FACTOR P"/>
    <property type="match status" value="1"/>
</dbReference>
<comment type="similarity">
    <text evidence="3 7 9">Belongs to the elongation factor P family.</text>
</comment>
<dbReference type="FunFam" id="2.40.50.140:FF:000009">
    <property type="entry name" value="Elongation factor P"/>
    <property type="match status" value="1"/>
</dbReference>
<feature type="domain" description="Elongation factor P C-terminal" evidence="10">
    <location>
        <begin position="131"/>
        <end position="186"/>
    </location>
</feature>
<evidence type="ECO:0000256" key="1">
    <source>
        <dbReference type="ARBA" id="ARBA00004496"/>
    </source>
</evidence>
<dbReference type="Pfam" id="PF08207">
    <property type="entry name" value="EFP_N"/>
    <property type="match status" value="1"/>
</dbReference>
<sequence length="190" mass="21533">MAKINTSDFQKGIFIEFKSEPHQIVDMQFVNPGKGSAFVRTKLKNIKTGKSQEFTFKSGESALQIPIEVHEMQYLYKQNDVFVFMDNNSYEQMNIAKETIGNFSNFMKEGEIYQILLFESMAVGMRYPKKVRLLVTEAEEGTKGNSVTGAKKTVILETGVQVTTPLFIKKGDVIAVDPETGEYLERAYTK</sequence>
<comment type="pathway">
    <text evidence="2 7">Protein biosynthesis; polypeptide chain elongation.</text>
</comment>
<dbReference type="InterPro" id="IPR008991">
    <property type="entry name" value="Translation_prot_SH3-like_sf"/>
</dbReference>
<dbReference type="SUPFAM" id="SSF50104">
    <property type="entry name" value="Translation proteins SH3-like domain"/>
    <property type="match status" value="1"/>
</dbReference>
<dbReference type="SMART" id="SM00841">
    <property type="entry name" value="Elong-fact-P_C"/>
    <property type="match status" value="1"/>
</dbReference>
<evidence type="ECO:0000256" key="8">
    <source>
        <dbReference type="NCBIfam" id="TIGR00038"/>
    </source>
</evidence>
<evidence type="ECO:0000256" key="6">
    <source>
        <dbReference type="ARBA" id="ARBA00022917"/>
    </source>
</evidence>
<keyword evidence="6 7" id="KW-0648">Protein biosynthesis</keyword>
<evidence type="ECO:0000313" key="13">
    <source>
        <dbReference type="Proteomes" id="UP000183120"/>
    </source>
</evidence>
<evidence type="ECO:0000256" key="3">
    <source>
        <dbReference type="ARBA" id="ARBA00009479"/>
    </source>
</evidence>
<comment type="caution">
    <text evidence="12">The sequence shown here is derived from an EMBL/GenBank/DDBJ whole genome shotgun (WGS) entry which is preliminary data.</text>
</comment>
<name>A0A1J4TNN1_9BACT</name>
<dbReference type="SMART" id="SM01185">
    <property type="entry name" value="EFP"/>
    <property type="match status" value="1"/>
</dbReference>
<proteinExistence type="inferred from homology"/>
<evidence type="ECO:0000256" key="7">
    <source>
        <dbReference type="HAMAP-Rule" id="MF_00141"/>
    </source>
</evidence>
<feature type="domain" description="Translation elongation factor P/YeiP central" evidence="11">
    <location>
        <begin position="69"/>
        <end position="123"/>
    </location>
</feature>
<dbReference type="InterPro" id="IPR020599">
    <property type="entry name" value="Transl_elong_fac_P/YeiP"/>
</dbReference>
<gene>
    <name evidence="7" type="primary">efp</name>
    <name evidence="12" type="ORF">AUJ73_04845</name>
</gene>
<dbReference type="InterPro" id="IPR001059">
    <property type="entry name" value="Transl_elong_P/YeiP_cen"/>
</dbReference>
<dbReference type="Pfam" id="PF01132">
    <property type="entry name" value="EFP"/>
    <property type="match status" value="1"/>
</dbReference>
<evidence type="ECO:0000256" key="9">
    <source>
        <dbReference type="RuleBase" id="RU004389"/>
    </source>
</evidence>